<accession>A0A835QUT5</accession>
<proteinExistence type="predicted"/>
<evidence type="ECO:0000313" key="2">
    <source>
        <dbReference type="Proteomes" id="UP000639772"/>
    </source>
</evidence>
<sequence length="114" mass="13181">MWDKNGTARCQSAREKALFRRLRRKLVKDATSKLLENQSQNKSLSFGKEYPGFVNPLDGWKEPAVSGYTSTSLKVINNLHQLRGQRFSNQFSVTEHYRDGKVIFTERTNHSFIS</sequence>
<comment type="caution">
    <text evidence="1">The sequence shown here is derived from an EMBL/GenBank/DDBJ whole genome shotgun (WGS) entry which is preliminary data.</text>
</comment>
<dbReference type="AlphaFoldDB" id="A0A835QUT5"/>
<evidence type="ECO:0000313" key="1">
    <source>
        <dbReference type="EMBL" id="KAG0479134.1"/>
    </source>
</evidence>
<reference evidence="1 2" key="1">
    <citation type="journal article" date="2020" name="Nat. Food">
        <title>A phased Vanilla planifolia genome enables genetic improvement of flavour and production.</title>
        <authorList>
            <person name="Hasing T."/>
            <person name="Tang H."/>
            <person name="Brym M."/>
            <person name="Khazi F."/>
            <person name="Huang T."/>
            <person name="Chambers A.H."/>
        </authorList>
    </citation>
    <scope>NUCLEOTIDE SEQUENCE [LARGE SCALE GENOMIC DNA]</scope>
    <source>
        <tissue evidence="1">Leaf</tissue>
    </source>
</reference>
<organism evidence="1 2">
    <name type="scientific">Vanilla planifolia</name>
    <name type="common">Vanilla</name>
    <dbReference type="NCBI Taxonomy" id="51239"/>
    <lineage>
        <taxon>Eukaryota</taxon>
        <taxon>Viridiplantae</taxon>
        <taxon>Streptophyta</taxon>
        <taxon>Embryophyta</taxon>
        <taxon>Tracheophyta</taxon>
        <taxon>Spermatophyta</taxon>
        <taxon>Magnoliopsida</taxon>
        <taxon>Liliopsida</taxon>
        <taxon>Asparagales</taxon>
        <taxon>Orchidaceae</taxon>
        <taxon>Vanilloideae</taxon>
        <taxon>Vanilleae</taxon>
        <taxon>Vanilla</taxon>
    </lineage>
</organism>
<gene>
    <name evidence="1" type="ORF">HPP92_013853</name>
</gene>
<dbReference type="Proteomes" id="UP000639772">
    <property type="component" value="Chromosome 6"/>
</dbReference>
<protein>
    <submittedName>
        <fullName evidence="1">Uncharacterized protein</fullName>
    </submittedName>
</protein>
<dbReference type="OrthoDB" id="270930at2759"/>
<dbReference type="EMBL" id="JADCNM010000006">
    <property type="protein sequence ID" value="KAG0479134.1"/>
    <property type="molecule type" value="Genomic_DNA"/>
</dbReference>
<name>A0A835QUT5_VANPL</name>